<protein>
    <submittedName>
        <fullName evidence="2">Uncharacterized protein</fullName>
    </submittedName>
</protein>
<evidence type="ECO:0000313" key="3">
    <source>
        <dbReference type="Proteomes" id="UP000314294"/>
    </source>
</evidence>
<dbReference type="AlphaFoldDB" id="A0A4Z2J858"/>
<name>A0A4Z2J858_9TELE</name>
<feature type="region of interest" description="Disordered" evidence="1">
    <location>
        <begin position="65"/>
        <end position="146"/>
    </location>
</feature>
<proteinExistence type="predicted"/>
<keyword evidence="3" id="KW-1185">Reference proteome</keyword>
<sequence length="146" mass="15505">MDWTPTGGNSDHMHFTEMPEAAAEVEDIEEEDFSRAQLAQWLPVELGGVAGRRFRLARVVAGVGFERPGHSGDVGQIGRRTSQRRRPTLQEELPVVDDPGTLKAAAEETKSPPGGRGVVLGHVGSVVDGDPSDGRDIPAAGGLTSR</sequence>
<accession>A0A4Z2J858</accession>
<reference evidence="2 3" key="1">
    <citation type="submission" date="2019-03" db="EMBL/GenBank/DDBJ databases">
        <title>First draft genome of Liparis tanakae, snailfish: a comprehensive survey of snailfish specific genes.</title>
        <authorList>
            <person name="Kim W."/>
            <person name="Song I."/>
            <person name="Jeong J.-H."/>
            <person name="Kim D."/>
            <person name="Kim S."/>
            <person name="Ryu S."/>
            <person name="Song J.Y."/>
            <person name="Lee S.K."/>
        </authorList>
    </citation>
    <scope>NUCLEOTIDE SEQUENCE [LARGE SCALE GENOMIC DNA]</scope>
    <source>
        <tissue evidence="2">Muscle</tissue>
    </source>
</reference>
<gene>
    <name evidence="2" type="ORF">EYF80_003365</name>
</gene>
<dbReference type="EMBL" id="SRLO01000016">
    <property type="protein sequence ID" value="TNN86280.1"/>
    <property type="molecule type" value="Genomic_DNA"/>
</dbReference>
<evidence type="ECO:0000256" key="1">
    <source>
        <dbReference type="SAM" id="MobiDB-lite"/>
    </source>
</evidence>
<comment type="caution">
    <text evidence="2">The sequence shown here is derived from an EMBL/GenBank/DDBJ whole genome shotgun (WGS) entry which is preliminary data.</text>
</comment>
<evidence type="ECO:0000313" key="2">
    <source>
        <dbReference type="EMBL" id="TNN86280.1"/>
    </source>
</evidence>
<dbReference type="Proteomes" id="UP000314294">
    <property type="component" value="Unassembled WGS sequence"/>
</dbReference>
<organism evidence="2 3">
    <name type="scientific">Liparis tanakae</name>
    <name type="common">Tanaka's snailfish</name>
    <dbReference type="NCBI Taxonomy" id="230148"/>
    <lineage>
        <taxon>Eukaryota</taxon>
        <taxon>Metazoa</taxon>
        <taxon>Chordata</taxon>
        <taxon>Craniata</taxon>
        <taxon>Vertebrata</taxon>
        <taxon>Euteleostomi</taxon>
        <taxon>Actinopterygii</taxon>
        <taxon>Neopterygii</taxon>
        <taxon>Teleostei</taxon>
        <taxon>Neoteleostei</taxon>
        <taxon>Acanthomorphata</taxon>
        <taxon>Eupercaria</taxon>
        <taxon>Perciformes</taxon>
        <taxon>Cottioidei</taxon>
        <taxon>Cottales</taxon>
        <taxon>Liparidae</taxon>
        <taxon>Liparis</taxon>
    </lineage>
</organism>